<name>A0A367LV51_PSEAI</name>
<feature type="transmembrane region" description="Helical" evidence="1">
    <location>
        <begin position="24"/>
        <end position="43"/>
    </location>
</feature>
<protein>
    <submittedName>
        <fullName evidence="2">Sec-independent protein translocase subunit TatC</fullName>
    </submittedName>
</protein>
<dbReference type="Proteomes" id="UP000253594">
    <property type="component" value="Unassembled WGS sequence"/>
</dbReference>
<dbReference type="AlphaFoldDB" id="A0A367LV51"/>
<accession>A0A367LV51</accession>
<keyword evidence="1" id="KW-0812">Transmembrane</keyword>
<evidence type="ECO:0000256" key="1">
    <source>
        <dbReference type="SAM" id="Phobius"/>
    </source>
</evidence>
<comment type="caution">
    <text evidence="2">The sequence shown here is derived from an EMBL/GenBank/DDBJ whole genome shotgun (WGS) entry which is preliminary data.</text>
</comment>
<sequence>MSADKPEQPEHDQEMPLVSHLTELRTRLLRSVAAIFLIFAGLFY</sequence>
<keyword evidence="1" id="KW-1133">Transmembrane helix</keyword>
<reference evidence="2 3" key="1">
    <citation type="submission" date="2018-07" db="EMBL/GenBank/DDBJ databases">
        <title>Mechanisms of high-level aminoglycoside resistance among Gram-negative pathogens in Brazil.</title>
        <authorList>
            <person name="Ballaben A.S."/>
            <person name="Darini A.L.C."/>
            <person name="Doi Y."/>
        </authorList>
    </citation>
    <scope>NUCLEOTIDE SEQUENCE [LARGE SCALE GENOMIC DNA]</scope>
    <source>
        <strain evidence="2 3">B2-305</strain>
    </source>
</reference>
<dbReference type="EMBL" id="QORE01003579">
    <property type="protein sequence ID" value="RCI68530.1"/>
    <property type="molecule type" value="Genomic_DNA"/>
</dbReference>
<proteinExistence type="predicted"/>
<evidence type="ECO:0000313" key="2">
    <source>
        <dbReference type="EMBL" id="RCI68530.1"/>
    </source>
</evidence>
<keyword evidence="1" id="KW-0472">Membrane</keyword>
<feature type="non-terminal residue" evidence="2">
    <location>
        <position position="44"/>
    </location>
</feature>
<gene>
    <name evidence="2" type="ORF">DT376_42465</name>
</gene>
<organism evidence="2 3">
    <name type="scientific">Pseudomonas aeruginosa</name>
    <dbReference type="NCBI Taxonomy" id="287"/>
    <lineage>
        <taxon>Bacteria</taxon>
        <taxon>Pseudomonadati</taxon>
        <taxon>Pseudomonadota</taxon>
        <taxon>Gammaproteobacteria</taxon>
        <taxon>Pseudomonadales</taxon>
        <taxon>Pseudomonadaceae</taxon>
        <taxon>Pseudomonas</taxon>
    </lineage>
</organism>
<evidence type="ECO:0000313" key="3">
    <source>
        <dbReference type="Proteomes" id="UP000253594"/>
    </source>
</evidence>